<dbReference type="GO" id="GO:0032259">
    <property type="term" value="P:methylation"/>
    <property type="evidence" value="ECO:0007669"/>
    <property type="project" value="UniProtKB-KW"/>
</dbReference>
<dbReference type="InterPro" id="IPR050777">
    <property type="entry name" value="SET2_Histone-Lys_MeTrsfase"/>
</dbReference>
<keyword evidence="4" id="KW-0489">Methyltransferase</keyword>
<feature type="domain" description="AWS" evidence="11">
    <location>
        <begin position="59"/>
        <end position="110"/>
    </location>
</feature>
<dbReference type="PROSITE" id="PS50868">
    <property type="entry name" value="POST_SET"/>
    <property type="match status" value="1"/>
</dbReference>
<sequence length="485" mass="54944">VSRSQTSSRFVSIFRFLFPITFSGSVVIQMDPYAEELPHYIHINQNEFYMRRHKKQKEEDIAICECRYDEDDPDSACGDGCLNVLTSTECTPGHCPCGILCKNQKFQKCEYAKTKLFKTEGRGWGLLADEEIKEGQFVIEYCGEVISCKEAKRRSHAYEIQGLKDAFIISLNAQPNCETRKWNVLGEIRVGIFAKHDIPIGTELAYDYNFEWFGGAKVRCLCGALKCSGFLGAKSRGFQEDTYLWEDDDDRYSIEKIPLYDSAEDELTSNVDGQSDQSMAIVLKAEELPDSTVLDIQPLNSSIEVKDFSIGKLKTEIVSEDMKLYSQDTEQDPSQKNAMISRIRSNTAGRNYRIGPTKRSKAGGRFKNRIKKKIDAKYAASLLTSKVAQEEILDYEKRKDDATYALDSLYNEIRPAIEEHERDTQDSVSTTVAEKWIQACCLKLKAEFDLYSSIVKNVGCNAQRAPGQAKPTEADNENKIKLLTN</sequence>
<evidence type="ECO:0008006" key="14">
    <source>
        <dbReference type="Google" id="ProtNLM"/>
    </source>
</evidence>
<accession>A0A2Z6MJR0</accession>
<feature type="non-terminal residue" evidence="12">
    <location>
        <position position="1"/>
    </location>
</feature>
<dbReference type="PROSITE" id="PS51215">
    <property type="entry name" value="AWS"/>
    <property type="match status" value="1"/>
</dbReference>
<dbReference type="PANTHER" id="PTHR22884">
    <property type="entry name" value="SET DOMAIN PROTEINS"/>
    <property type="match status" value="1"/>
</dbReference>
<keyword evidence="7" id="KW-0539">Nucleus</keyword>
<keyword evidence="13" id="KW-1185">Reference proteome</keyword>
<proteinExistence type="predicted"/>
<dbReference type="Pfam" id="PF00856">
    <property type="entry name" value="SET"/>
    <property type="match status" value="1"/>
</dbReference>
<evidence type="ECO:0000256" key="6">
    <source>
        <dbReference type="ARBA" id="ARBA00022691"/>
    </source>
</evidence>
<keyword evidence="3" id="KW-0158">Chromosome</keyword>
<dbReference type="GO" id="GO:0005634">
    <property type="term" value="C:nucleus"/>
    <property type="evidence" value="ECO:0007669"/>
    <property type="project" value="UniProtKB-SubCell"/>
</dbReference>
<dbReference type="GO" id="GO:0005694">
    <property type="term" value="C:chromosome"/>
    <property type="evidence" value="ECO:0007669"/>
    <property type="project" value="UniProtKB-SubCell"/>
</dbReference>
<evidence type="ECO:0000256" key="5">
    <source>
        <dbReference type="ARBA" id="ARBA00022679"/>
    </source>
</evidence>
<keyword evidence="5" id="KW-0808">Transferase</keyword>
<evidence type="ECO:0000259" key="11">
    <source>
        <dbReference type="PROSITE" id="PS51215"/>
    </source>
</evidence>
<evidence type="ECO:0000256" key="8">
    <source>
        <dbReference type="SAM" id="SignalP"/>
    </source>
</evidence>
<keyword evidence="6" id="KW-0949">S-adenosyl-L-methionine</keyword>
<evidence type="ECO:0000256" key="2">
    <source>
        <dbReference type="ARBA" id="ARBA00004286"/>
    </source>
</evidence>
<evidence type="ECO:0000256" key="7">
    <source>
        <dbReference type="ARBA" id="ARBA00023242"/>
    </source>
</evidence>
<dbReference type="Proteomes" id="UP000242715">
    <property type="component" value="Unassembled WGS sequence"/>
</dbReference>
<dbReference type="OrthoDB" id="2422440at2759"/>
<reference evidence="13" key="1">
    <citation type="journal article" date="2017" name="Front. Plant Sci.">
        <title>Climate Clever Clovers: New Paradigm to Reduce the Environmental Footprint of Ruminants by Breeding Low Methanogenic Forages Utilizing Haplotype Variation.</title>
        <authorList>
            <person name="Kaur P."/>
            <person name="Appels R."/>
            <person name="Bayer P.E."/>
            <person name="Keeble-Gagnere G."/>
            <person name="Wang J."/>
            <person name="Hirakawa H."/>
            <person name="Shirasawa K."/>
            <person name="Vercoe P."/>
            <person name="Stefanova K."/>
            <person name="Durmic Z."/>
            <person name="Nichols P."/>
            <person name="Revell C."/>
            <person name="Isobe S.N."/>
            <person name="Edwards D."/>
            <person name="Erskine W."/>
        </authorList>
    </citation>
    <scope>NUCLEOTIDE SEQUENCE [LARGE SCALE GENOMIC DNA]</scope>
    <source>
        <strain evidence="13">cv. Daliak</strain>
    </source>
</reference>
<evidence type="ECO:0000313" key="12">
    <source>
        <dbReference type="EMBL" id="GAU13319.1"/>
    </source>
</evidence>
<dbReference type="GO" id="GO:0042054">
    <property type="term" value="F:histone methyltransferase activity"/>
    <property type="evidence" value="ECO:0007669"/>
    <property type="project" value="InterPro"/>
</dbReference>
<keyword evidence="8" id="KW-0732">Signal</keyword>
<evidence type="ECO:0000259" key="10">
    <source>
        <dbReference type="PROSITE" id="PS50868"/>
    </source>
</evidence>
<dbReference type="InterPro" id="IPR001214">
    <property type="entry name" value="SET_dom"/>
</dbReference>
<name>A0A2Z6MJR0_TRISU</name>
<dbReference type="EMBL" id="DF973135">
    <property type="protein sequence ID" value="GAU13319.1"/>
    <property type="molecule type" value="Genomic_DNA"/>
</dbReference>
<comment type="subcellular location">
    <subcellularLocation>
        <location evidence="2">Chromosome</location>
    </subcellularLocation>
    <subcellularLocation>
        <location evidence="1">Nucleus</location>
    </subcellularLocation>
</comment>
<evidence type="ECO:0000256" key="1">
    <source>
        <dbReference type="ARBA" id="ARBA00004123"/>
    </source>
</evidence>
<evidence type="ECO:0000256" key="3">
    <source>
        <dbReference type="ARBA" id="ARBA00022454"/>
    </source>
</evidence>
<feature type="chain" id="PRO_5016433101" description="Histone-lysine N-methyltransferase ASHH1" evidence="8">
    <location>
        <begin position="24"/>
        <end position="485"/>
    </location>
</feature>
<evidence type="ECO:0000256" key="4">
    <source>
        <dbReference type="ARBA" id="ARBA00022603"/>
    </source>
</evidence>
<feature type="domain" description="SET" evidence="9">
    <location>
        <begin position="112"/>
        <end position="209"/>
    </location>
</feature>
<dbReference type="InterPro" id="IPR046341">
    <property type="entry name" value="SET_dom_sf"/>
</dbReference>
<dbReference type="SMART" id="SM00317">
    <property type="entry name" value="SET"/>
    <property type="match status" value="1"/>
</dbReference>
<dbReference type="InterPro" id="IPR003616">
    <property type="entry name" value="Post-SET_dom"/>
</dbReference>
<dbReference type="SMART" id="SM00570">
    <property type="entry name" value="AWS"/>
    <property type="match status" value="1"/>
</dbReference>
<organism evidence="12 13">
    <name type="scientific">Trifolium subterraneum</name>
    <name type="common">Subterranean clover</name>
    <dbReference type="NCBI Taxonomy" id="3900"/>
    <lineage>
        <taxon>Eukaryota</taxon>
        <taxon>Viridiplantae</taxon>
        <taxon>Streptophyta</taxon>
        <taxon>Embryophyta</taxon>
        <taxon>Tracheophyta</taxon>
        <taxon>Spermatophyta</taxon>
        <taxon>Magnoliopsida</taxon>
        <taxon>eudicotyledons</taxon>
        <taxon>Gunneridae</taxon>
        <taxon>Pentapetalae</taxon>
        <taxon>rosids</taxon>
        <taxon>fabids</taxon>
        <taxon>Fabales</taxon>
        <taxon>Fabaceae</taxon>
        <taxon>Papilionoideae</taxon>
        <taxon>50 kb inversion clade</taxon>
        <taxon>NPAAA clade</taxon>
        <taxon>Hologalegina</taxon>
        <taxon>IRL clade</taxon>
        <taxon>Trifolieae</taxon>
        <taxon>Trifolium</taxon>
    </lineage>
</organism>
<protein>
    <recommendedName>
        <fullName evidence="14">Histone-lysine N-methyltransferase ASHH1</fullName>
    </recommendedName>
</protein>
<dbReference type="InterPro" id="IPR006560">
    <property type="entry name" value="AWS_dom"/>
</dbReference>
<dbReference type="Pfam" id="PF17907">
    <property type="entry name" value="AWS"/>
    <property type="match status" value="1"/>
</dbReference>
<dbReference type="PROSITE" id="PS50280">
    <property type="entry name" value="SET"/>
    <property type="match status" value="1"/>
</dbReference>
<dbReference type="AlphaFoldDB" id="A0A2Z6MJR0"/>
<evidence type="ECO:0000313" key="13">
    <source>
        <dbReference type="Proteomes" id="UP000242715"/>
    </source>
</evidence>
<feature type="signal peptide" evidence="8">
    <location>
        <begin position="1"/>
        <end position="23"/>
    </location>
</feature>
<feature type="domain" description="Post-SET" evidence="10">
    <location>
        <begin position="216"/>
        <end position="232"/>
    </location>
</feature>
<gene>
    <name evidence="12" type="ORF">TSUD_42740</name>
</gene>
<dbReference type="Gene3D" id="2.170.270.10">
    <property type="entry name" value="SET domain"/>
    <property type="match status" value="2"/>
</dbReference>
<dbReference type="SUPFAM" id="SSF82199">
    <property type="entry name" value="SET domain"/>
    <property type="match status" value="1"/>
</dbReference>
<evidence type="ECO:0000259" key="9">
    <source>
        <dbReference type="PROSITE" id="PS50280"/>
    </source>
</evidence>